<comment type="similarity">
    <text evidence="8">Belongs to the tRNA(Ile)-lysidine synthase family.</text>
</comment>
<protein>
    <recommendedName>
        <fullName evidence="8">tRNA(Ile)-lysidine synthase</fullName>
        <ecNumber evidence="8">6.3.4.19</ecNumber>
    </recommendedName>
    <alternativeName>
        <fullName evidence="8">tRNA(Ile)-2-lysyl-cytidine synthase</fullName>
    </alternativeName>
    <alternativeName>
        <fullName evidence="8">tRNA(Ile)-lysidine synthetase</fullName>
    </alternativeName>
</protein>
<dbReference type="RefSeq" id="WP_134673080.1">
    <property type="nucleotide sequence ID" value="NZ_SPUH01000001.1"/>
</dbReference>
<dbReference type="HAMAP" id="MF_01161">
    <property type="entry name" value="tRNA_Ile_lys_synt"/>
    <property type="match status" value="1"/>
</dbReference>
<evidence type="ECO:0000313" key="11">
    <source>
        <dbReference type="Proteomes" id="UP000298681"/>
    </source>
</evidence>
<dbReference type="SUPFAM" id="SSF56037">
    <property type="entry name" value="PheT/TilS domain"/>
    <property type="match status" value="1"/>
</dbReference>
<comment type="caution">
    <text evidence="10">The sequence shown here is derived from an EMBL/GenBank/DDBJ whole genome shotgun (WGS) entry which is preliminary data.</text>
</comment>
<keyword evidence="4 8" id="KW-0819">tRNA processing</keyword>
<keyword evidence="3 8" id="KW-0436">Ligase</keyword>
<comment type="catalytic activity">
    <reaction evidence="7 8">
        <text>cytidine(34) in tRNA(Ile2) + L-lysine + ATP = lysidine(34) in tRNA(Ile2) + AMP + diphosphate + H(+)</text>
        <dbReference type="Rhea" id="RHEA:43744"/>
        <dbReference type="Rhea" id="RHEA-COMP:10625"/>
        <dbReference type="Rhea" id="RHEA-COMP:10670"/>
        <dbReference type="ChEBI" id="CHEBI:15378"/>
        <dbReference type="ChEBI" id="CHEBI:30616"/>
        <dbReference type="ChEBI" id="CHEBI:32551"/>
        <dbReference type="ChEBI" id="CHEBI:33019"/>
        <dbReference type="ChEBI" id="CHEBI:82748"/>
        <dbReference type="ChEBI" id="CHEBI:83665"/>
        <dbReference type="ChEBI" id="CHEBI:456215"/>
        <dbReference type="EC" id="6.3.4.19"/>
    </reaction>
</comment>
<comment type="function">
    <text evidence="8">Ligates lysine onto the cytidine present at position 34 of the AUA codon-specific tRNA(Ile) that contains the anticodon CAU, in an ATP-dependent manner. Cytidine is converted to lysidine, thus changing the amino acid specificity of the tRNA from methionine to isoleucine.</text>
</comment>
<evidence type="ECO:0000256" key="7">
    <source>
        <dbReference type="ARBA" id="ARBA00048539"/>
    </source>
</evidence>
<dbReference type="SMART" id="SM00977">
    <property type="entry name" value="TilS_C"/>
    <property type="match status" value="1"/>
</dbReference>
<dbReference type="Pfam" id="PF01171">
    <property type="entry name" value="ATP_bind_3"/>
    <property type="match status" value="1"/>
</dbReference>
<organism evidence="10 11">
    <name type="scientific">Luteimonas yindakuii</name>
    <dbReference type="NCBI Taxonomy" id="2565782"/>
    <lineage>
        <taxon>Bacteria</taxon>
        <taxon>Pseudomonadati</taxon>
        <taxon>Pseudomonadota</taxon>
        <taxon>Gammaproteobacteria</taxon>
        <taxon>Lysobacterales</taxon>
        <taxon>Lysobacteraceae</taxon>
        <taxon>Luteimonas</taxon>
    </lineage>
</organism>
<dbReference type="InterPro" id="IPR012795">
    <property type="entry name" value="tRNA_Ile_lys_synt_N"/>
</dbReference>
<keyword evidence="5 8" id="KW-0547">Nucleotide-binding</keyword>
<dbReference type="Gene3D" id="3.40.50.620">
    <property type="entry name" value="HUPs"/>
    <property type="match status" value="1"/>
</dbReference>
<evidence type="ECO:0000256" key="1">
    <source>
        <dbReference type="ARBA" id="ARBA00004496"/>
    </source>
</evidence>
<proteinExistence type="inferred from homology"/>
<sequence length="438" mass="47631">MPASVDLPQWIPPGVAGPVLVGFSGGLDSTVLLHRLAVDRDVRAQGLRAVHVHHGLQPAADDWAAHAVQTCAALDVPLEIHHARVQRDAGHGMEAAARHARYAAFEARLQPGGILALAHHLDDQAETFLLRALRASGVEGLSAMRPWRAHGTGWLWRPLLATPRAHLLHQAREQALLWIEDPSNAGLDPDRNFLRHAVLPRLRERWPQAAEGLARSAGFAAQASDLLAADDVEAFAAARCDDPAVVRVDVLGSLPAARRARVLRHWIATLGLPPLPANGVAYIEQMLASKAHDGDACFDYAGTRVQRWRDLLHAGPVRAPLPPDLDLAWDGTSPLALPDGGALRLEAGALALRFDAPLRVHARRGGERIRLPGRGHHHSLKQVLQMLDVPRWERAHLPLLSAADGSLLAAGDRVLSAGFDQWLRTRNARLRWTPPGRT</sequence>
<dbReference type="InterPro" id="IPR014729">
    <property type="entry name" value="Rossmann-like_a/b/a_fold"/>
</dbReference>
<evidence type="ECO:0000259" key="9">
    <source>
        <dbReference type="SMART" id="SM00977"/>
    </source>
</evidence>
<evidence type="ECO:0000256" key="3">
    <source>
        <dbReference type="ARBA" id="ARBA00022598"/>
    </source>
</evidence>
<feature type="binding site" evidence="8">
    <location>
        <begin position="24"/>
        <end position="29"/>
    </location>
    <ligand>
        <name>ATP</name>
        <dbReference type="ChEBI" id="CHEBI:30616"/>
    </ligand>
</feature>
<dbReference type="InterPro" id="IPR012094">
    <property type="entry name" value="tRNA_Ile_lys_synt"/>
</dbReference>
<dbReference type="GO" id="GO:0006400">
    <property type="term" value="P:tRNA modification"/>
    <property type="evidence" value="ECO:0007669"/>
    <property type="project" value="UniProtKB-UniRule"/>
</dbReference>
<dbReference type="NCBIfam" id="TIGR02432">
    <property type="entry name" value="lysidine_TilS_N"/>
    <property type="match status" value="1"/>
</dbReference>
<comment type="subcellular location">
    <subcellularLocation>
        <location evidence="1 8">Cytoplasm</location>
    </subcellularLocation>
</comment>
<keyword evidence="6 8" id="KW-0067">ATP-binding</keyword>
<dbReference type="CDD" id="cd01992">
    <property type="entry name" value="TilS_N"/>
    <property type="match status" value="1"/>
</dbReference>
<dbReference type="InterPro" id="IPR012796">
    <property type="entry name" value="Lysidine-tRNA-synth_C"/>
</dbReference>
<dbReference type="InterPro" id="IPR015262">
    <property type="entry name" value="tRNA_Ile_lys_synt_subst-bd"/>
</dbReference>
<name>A0A4Z1R579_9GAMM</name>
<dbReference type="Proteomes" id="UP000298681">
    <property type="component" value="Unassembled WGS sequence"/>
</dbReference>
<accession>A0A4Z1R579</accession>
<dbReference type="SUPFAM" id="SSF82829">
    <property type="entry name" value="MesJ substrate recognition domain-like"/>
    <property type="match status" value="1"/>
</dbReference>
<dbReference type="InterPro" id="IPR011063">
    <property type="entry name" value="TilS/TtcA_N"/>
</dbReference>
<dbReference type="PANTHER" id="PTHR43033:SF1">
    <property type="entry name" value="TRNA(ILE)-LYSIDINE SYNTHASE-RELATED"/>
    <property type="match status" value="1"/>
</dbReference>
<dbReference type="Pfam" id="PF11734">
    <property type="entry name" value="TilS_C"/>
    <property type="match status" value="1"/>
</dbReference>
<gene>
    <name evidence="8 10" type="primary">tilS</name>
    <name evidence="10" type="ORF">E4582_02185</name>
</gene>
<evidence type="ECO:0000256" key="5">
    <source>
        <dbReference type="ARBA" id="ARBA00022741"/>
    </source>
</evidence>
<feature type="domain" description="Lysidine-tRNA(Ile) synthetase C-terminal" evidence="9">
    <location>
        <begin position="358"/>
        <end position="432"/>
    </location>
</feature>
<evidence type="ECO:0000256" key="6">
    <source>
        <dbReference type="ARBA" id="ARBA00022840"/>
    </source>
</evidence>
<dbReference type="NCBIfam" id="TIGR02433">
    <property type="entry name" value="lysidine_TilS_C"/>
    <property type="match status" value="1"/>
</dbReference>
<keyword evidence="2 8" id="KW-0963">Cytoplasm</keyword>
<keyword evidence="11" id="KW-1185">Reference proteome</keyword>
<dbReference type="GO" id="GO:0005524">
    <property type="term" value="F:ATP binding"/>
    <property type="evidence" value="ECO:0007669"/>
    <property type="project" value="UniProtKB-UniRule"/>
</dbReference>
<dbReference type="AlphaFoldDB" id="A0A4Z1R579"/>
<evidence type="ECO:0000256" key="2">
    <source>
        <dbReference type="ARBA" id="ARBA00022490"/>
    </source>
</evidence>
<reference evidence="10 11" key="1">
    <citation type="submission" date="2019-01" db="EMBL/GenBank/DDBJ databases">
        <authorList>
            <person name="Zhang S."/>
        </authorList>
    </citation>
    <scope>NUCLEOTIDE SEQUENCE [LARGE SCALE GENOMIC DNA]</scope>
    <source>
        <strain evidence="10 11">1626</strain>
    </source>
</reference>
<evidence type="ECO:0000256" key="8">
    <source>
        <dbReference type="HAMAP-Rule" id="MF_01161"/>
    </source>
</evidence>
<evidence type="ECO:0000313" key="10">
    <source>
        <dbReference type="EMBL" id="TKS53695.1"/>
    </source>
</evidence>
<comment type="domain">
    <text evidence="8">The N-terminal region contains the highly conserved SGGXDS motif, predicted to be a P-loop motif involved in ATP binding.</text>
</comment>
<dbReference type="GO" id="GO:0032267">
    <property type="term" value="F:tRNA(Ile)-lysidine synthase activity"/>
    <property type="evidence" value="ECO:0007669"/>
    <property type="project" value="UniProtKB-EC"/>
</dbReference>
<dbReference type="SUPFAM" id="SSF52402">
    <property type="entry name" value="Adenine nucleotide alpha hydrolases-like"/>
    <property type="match status" value="1"/>
</dbReference>
<dbReference type="EC" id="6.3.4.19" evidence="8"/>
<dbReference type="EMBL" id="SPUH01000001">
    <property type="protein sequence ID" value="TKS53695.1"/>
    <property type="molecule type" value="Genomic_DNA"/>
</dbReference>
<dbReference type="PANTHER" id="PTHR43033">
    <property type="entry name" value="TRNA(ILE)-LYSIDINE SYNTHASE-RELATED"/>
    <property type="match status" value="1"/>
</dbReference>
<evidence type="ECO:0000256" key="4">
    <source>
        <dbReference type="ARBA" id="ARBA00022694"/>
    </source>
</evidence>
<dbReference type="Pfam" id="PF09179">
    <property type="entry name" value="TilS"/>
    <property type="match status" value="1"/>
</dbReference>
<dbReference type="GO" id="GO:0005737">
    <property type="term" value="C:cytoplasm"/>
    <property type="evidence" value="ECO:0007669"/>
    <property type="project" value="UniProtKB-SubCell"/>
</dbReference>
<dbReference type="Gene3D" id="1.20.59.20">
    <property type="match status" value="1"/>
</dbReference>